<feature type="compositionally biased region" description="Polar residues" evidence="1">
    <location>
        <begin position="161"/>
        <end position="170"/>
    </location>
</feature>
<sequence>MPITEIQINKTCGELLIGSIYQYSMPYFLEREDCTYSWKAQDGTVLGFGSLLNHSSCEDGIQHVIRCFNPTNVTNFHFNVSNITTPGPANVYEAHTGTIIIIALLVFVILIGIMVAAWGYVNRRPNQPPAKVEEGSCHAGENHPMNTMDTESEEPRDARVNGSSTPTQQRYRIPDMIQNITKFCDEIHVDGVFRYTPPPGSPQSRRCDFSWYAQNETVLGYDTSLVRDACETGIRLTIRCHDAGETDQYIYQVTRPEESFNETLPGDNVDEGFKHLSWLLLLLLLVLLVLCYVYRKQIFSWFSSGPPRHCCALVFCTKGTDAESSADVPSSRKE</sequence>
<feature type="non-terminal residue" evidence="3">
    <location>
        <position position="334"/>
    </location>
</feature>
<protein>
    <submittedName>
        <fullName evidence="3">Uncharacterized protein</fullName>
    </submittedName>
</protein>
<dbReference type="Proteomes" id="UP000727407">
    <property type="component" value="Unassembled WGS sequence"/>
</dbReference>
<feature type="region of interest" description="Disordered" evidence="1">
    <location>
        <begin position="129"/>
        <end position="170"/>
    </location>
</feature>
<evidence type="ECO:0000313" key="3">
    <source>
        <dbReference type="EMBL" id="KAF5906054.1"/>
    </source>
</evidence>
<organism evidence="3 4">
    <name type="scientific">Clarias magur</name>
    <name type="common">Asian catfish</name>
    <name type="synonym">Macropteronotus magur</name>
    <dbReference type="NCBI Taxonomy" id="1594786"/>
    <lineage>
        <taxon>Eukaryota</taxon>
        <taxon>Metazoa</taxon>
        <taxon>Chordata</taxon>
        <taxon>Craniata</taxon>
        <taxon>Vertebrata</taxon>
        <taxon>Euteleostomi</taxon>
        <taxon>Actinopterygii</taxon>
        <taxon>Neopterygii</taxon>
        <taxon>Teleostei</taxon>
        <taxon>Ostariophysi</taxon>
        <taxon>Siluriformes</taxon>
        <taxon>Clariidae</taxon>
        <taxon>Clarias</taxon>
    </lineage>
</organism>
<evidence type="ECO:0000313" key="4">
    <source>
        <dbReference type="Proteomes" id="UP000727407"/>
    </source>
</evidence>
<evidence type="ECO:0000256" key="2">
    <source>
        <dbReference type="SAM" id="Phobius"/>
    </source>
</evidence>
<dbReference type="EMBL" id="QNUK01000038">
    <property type="protein sequence ID" value="KAF5906054.1"/>
    <property type="molecule type" value="Genomic_DNA"/>
</dbReference>
<reference evidence="3" key="1">
    <citation type="submission" date="2020-07" db="EMBL/GenBank/DDBJ databases">
        <title>Clarias magur genome sequencing, assembly and annotation.</title>
        <authorList>
            <person name="Kushwaha B."/>
            <person name="Kumar R."/>
            <person name="Das P."/>
            <person name="Joshi C.G."/>
            <person name="Kumar D."/>
            <person name="Nagpure N.S."/>
            <person name="Pandey M."/>
            <person name="Agarwal S."/>
            <person name="Srivastava S."/>
            <person name="Singh M."/>
            <person name="Sahoo L."/>
            <person name="Jayasankar P."/>
            <person name="Meher P.K."/>
            <person name="Koringa P.G."/>
            <person name="Iquebal M.A."/>
            <person name="Das S.P."/>
            <person name="Bit A."/>
            <person name="Patnaik S."/>
            <person name="Patel N."/>
            <person name="Shah T.M."/>
            <person name="Hinsu A."/>
            <person name="Jena J.K."/>
        </authorList>
    </citation>
    <scope>NUCLEOTIDE SEQUENCE</scope>
    <source>
        <strain evidence="3">CIFAMagur01</strain>
        <tissue evidence="3">Testis</tissue>
    </source>
</reference>
<dbReference type="OrthoDB" id="10598684at2759"/>
<feature type="transmembrane region" description="Helical" evidence="2">
    <location>
        <begin position="99"/>
        <end position="121"/>
    </location>
</feature>
<evidence type="ECO:0000256" key="1">
    <source>
        <dbReference type="SAM" id="MobiDB-lite"/>
    </source>
</evidence>
<keyword evidence="4" id="KW-1185">Reference proteome</keyword>
<keyword evidence="2" id="KW-0812">Transmembrane</keyword>
<gene>
    <name evidence="3" type="ORF">DAT39_004327</name>
</gene>
<keyword evidence="2" id="KW-1133">Transmembrane helix</keyword>
<proteinExistence type="predicted"/>
<comment type="caution">
    <text evidence="3">The sequence shown here is derived from an EMBL/GenBank/DDBJ whole genome shotgun (WGS) entry which is preliminary data.</text>
</comment>
<name>A0A8J4UMV1_CLAMG</name>
<keyword evidence="2" id="KW-0472">Membrane</keyword>
<accession>A0A8J4UMV1</accession>
<feature type="transmembrane region" description="Helical" evidence="2">
    <location>
        <begin position="275"/>
        <end position="294"/>
    </location>
</feature>
<dbReference type="AlphaFoldDB" id="A0A8J4UMV1"/>